<dbReference type="RefSeq" id="WP_015474114.1">
    <property type="nucleotide sequence ID" value="NC_020819.1"/>
</dbReference>
<gene>
    <name evidence="1" type="ORF">LVISKB_1727</name>
</gene>
<proteinExistence type="predicted"/>
<dbReference type="KEGG" id="lbk:LVISKB_1727"/>
<dbReference type="AlphaFoldDB" id="M5AGB0"/>
<dbReference type="Proteomes" id="UP000012042">
    <property type="component" value="Chromosome"/>
</dbReference>
<dbReference type="EMBL" id="AP012167">
    <property type="protein sequence ID" value="BAN07362.1"/>
    <property type="molecule type" value="Genomic_DNA"/>
</dbReference>
<name>M5AGB0_LEVBR</name>
<accession>M5AGB0</accession>
<evidence type="ECO:0000313" key="1">
    <source>
        <dbReference type="EMBL" id="BAN07362.1"/>
    </source>
</evidence>
<evidence type="ECO:0000313" key="2">
    <source>
        <dbReference type="Proteomes" id="UP000012042"/>
    </source>
</evidence>
<protein>
    <submittedName>
        <fullName evidence="1">Uncharacterized protein</fullName>
    </submittedName>
</protein>
<reference evidence="1 2" key="1">
    <citation type="journal article" date="2013" name="PLoS ONE">
        <title>Genomic Analysis by Deep Sequencing of the Probiotic Lactobacillus brevis KB290 Harboring Nine Plasmids Reveals Genomic Stability.</title>
        <authorList>
            <person name="Fukao M."/>
            <person name="Oshima K."/>
            <person name="Morita H."/>
            <person name="Toh H."/>
            <person name="Suda W."/>
            <person name="Kim S.W."/>
            <person name="Suzuki S."/>
            <person name="Yakabe T."/>
            <person name="Hattori M."/>
            <person name="Yajima N."/>
        </authorList>
    </citation>
    <scope>NUCLEOTIDE SEQUENCE [LARGE SCALE GENOMIC DNA]</scope>
    <source>
        <strain evidence="1 2">KB290</strain>
    </source>
</reference>
<sequence>MERGLTKMASNSKLMGLINDAEDNYGKPSNWPEKVTEKINAEANRINDYEHTPANEVLRHLICHGYTNTQITLDEQRSSGYIQSLRKQMKNNGELHFQATPDELRQLAYNVSHINRPNNQVIARVMHRDKDWVRCMREKLREADNEARR</sequence>
<dbReference type="HOGENOM" id="CLU_1765683_0_0_9"/>
<organism evidence="1 2">
    <name type="scientific">Levilactobacillus brevis KB290</name>
    <dbReference type="NCBI Taxonomy" id="1001583"/>
    <lineage>
        <taxon>Bacteria</taxon>
        <taxon>Bacillati</taxon>
        <taxon>Bacillota</taxon>
        <taxon>Bacilli</taxon>
        <taxon>Lactobacillales</taxon>
        <taxon>Lactobacillaceae</taxon>
        <taxon>Levilactobacillus</taxon>
    </lineage>
</organism>